<evidence type="ECO:0000313" key="3">
    <source>
        <dbReference type="Proteomes" id="UP000314294"/>
    </source>
</evidence>
<protein>
    <submittedName>
        <fullName evidence="2">Uncharacterized protein</fullName>
    </submittedName>
</protein>
<sequence length="81" mass="8850">MAGPSARHGNGGREELQGASPLTCSDFEELIDKLLNHGVRRDVFRMQMLPELQSSAIHHLSVYLCSPTAHAAFTLHSPLVV</sequence>
<gene>
    <name evidence="2" type="ORF">EYF80_021013</name>
</gene>
<dbReference type="AlphaFoldDB" id="A0A4Z2HU26"/>
<evidence type="ECO:0000313" key="2">
    <source>
        <dbReference type="EMBL" id="TNN68825.1"/>
    </source>
</evidence>
<feature type="region of interest" description="Disordered" evidence="1">
    <location>
        <begin position="1"/>
        <end position="20"/>
    </location>
</feature>
<evidence type="ECO:0000256" key="1">
    <source>
        <dbReference type="SAM" id="MobiDB-lite"/>
    </source>
</evidence>
<organism evidence="2 3">
    <name type="scientific">Liparis tanakae</name>
    <name type="common">Tanaka's snailfish</name>
    <dbReference type="NCBI Taxonomy" id="230148"/>
    <lineage>
        <taxon>Eukaryota</taxon>
        <taxon>Metazoa</taxon>
        <taxon>Chordata</taxon>
        <taxon>Craniata</taxon>
        <taxon>Vertebrata</taxon>
        <taxon>Euteleostomi</taxon>
        <taxon>Actinopterygii</taxon>
        <taxon>Neopterygii</taxon>
        <taxon>Teleostei</taxon>
        <taxon>Neoteleostei</taxon>
        <taxon>Acanthomorphata</taxon>
        <taxon>Eupercaria</taxon>
        <taxon>Perciformes</taxon>
        <taxon>Cottioidei</taxon>
        <taxon>Cottales</taxon>
        <taxon>Liparidae</taxon>
        <taxon>Liparis</taxon>
    </lineage>
</organism>
<accession>A0A4Z2HU26</accession>
<name>A0A4Z2HU26_9TELE</name>
<keyword evidence="3" id="KW-1185">Reference proteome</keyword>
<dbReference type="Proteomes" id="UP000314294">
    <property type="component" value="Unassembled WGS sequence"/>
</dbReference>
<dbReference type="EMBL" id="SRLO01000184">
    <property type="protein sequence ID" value="TNN68825.1"/>
    <property type="molecule type" value="Genomic_DNA"/>
</dbReference>
<proteinExistence type="predicted"/>
<reference evidence="2 3" key="1">
    <citation type="submission" date="2019-03" db="EMBL/GenBank/DDBJ databases">
        <title>First draft genome of Liparis tanakae, snailfish: a comprehensive survey of snailfish specific genes.</title>
        <authorList>
            <person name="Kim W."/>
            <person name="Song I."/>
            <person name="Jeong J.-H."/>
            <person name="Kim D."/>
            <person name="Kim S."/>
            <person name="Ryu S."/>
            <person name="Song J.Y."/>
            <person name="Lee S.K."/>
        </authorList>
    </citation>
    <scope>NUCLEOTIDE SEQUENCE [LARGE SCALE GENOMIC DNA]</scope>
    <source>
        <tissue evidence="2">Muscle</tissue>
    </source>
</reference>
<comment type="caution">
    <text evidence="2">The sequence shown here is derived from an EMBL/GenBank/DDBJ whole genome shotgun (WGS) entry which is preliminary data.</text>
</comment>